<dbReference type="PROSITE" id="PS50893">
    <property type="entry name" value="ABC_TRANSPORTER_2"/>
    <property type="match status" value="1"/>
</dbReference>
<dbReference type="CDD" id="cd03219">
    <property type="entry name" value="ABC_Mj1267_LivG_branched"/>
    <property type="match status" value="1"/>
</dbReference>
<dbReference type="SUPFAM" id="SSF52540">
    <property type="entry name" value="P-loop containing nucleoside triphosphate hydrolases"/>
    <property type="match status" value="1"/>
</dbReference>
<dbReference type="InterPro" id="IPR027417">
    <property type="entry name" value="P-loop_NTPase"/>
</dbReference>
<keyword evidence="3 5" id="KW-0067">ATP-binding</keyword>
<dbReference type="SMART" id="SM00382">
    <property type="entry name" value="AAA"/>
    <property type="match status" value="1"/>
</dbReference>
<keyword evidence="1" id="KW-0813">Transport</keyword>
<dbReference type="Pfam" id="PF00005">
    <property type="entry name" value="ABC_tran"/>
    <property type="match status" value="1"/>
</dbReference>
<sequence>MTAPPADPAPASGSPATGGDVLFAVDEVSVRFGGLVALDQVSLAVPPRGVHGVIGPNGAGKTTLFNVCCGFVRPDSGNLRWHGTPLRRLHPHQLAGMGIARTLQGVGLFRGLTVAENVMVGADRHRRAGFLSGLLALRRSDRDERALRERALAALDELGAAHHADQLPGSLPYPVQKRVALARALVAEPEMLLLDEPASGLGGDEMDELGALLRGLADRMAVVLVEHHMDLVMSVCDRITVLDFGKVVAEGPPDAVRDDPAVVAAYLGEEAHR</sequence>
<dbReference type="Proteomes" id="UP001500325">
    <property type="component" value="Unassembled WGS sequence"/>
</dbReference>
<organism evidence="5 6">
    <name type="scientific">Pseudonocardia yuanmonensis</name>
    <dbReference type="NCBI Taxonomy" id="1095914"/>
    <lineage>
        <taxon>Bacteria</taxon>
        <taxon>Bacillati</taxon>
        <taxon>Actinomycetota</taxon>
        <taxon>Actinomycetes</taxon>
        <taxon>Pseudonocardiales</taxon>
        <taxon>Pseudonocardiaceae</taxon>
        <taxon>Pseudonocardia</taxon>
    </lineage>
</organism>
<keyword evidence="2" id="KW-0547">Nucleotide-binding</keyword>
<name>A0ABP8WGN3_9PSEU</name>
<protein>
    <submittedName>
        <fullName evidence="5">ABC transporter ATP-binding protein</fullName>
    </submittedName>
</protein>
<proteinExistence type="predicted"/>
<evidence type="ECO:0000313" key="5">
    <source>
        <dbReference type="EMBL" id="GAA4687273.1"/>
    </source>
</evidence>
<gene>
    <name evidence="5" type="ORF">GCM10023215_23680</name>
</gene>
<evidence type="ECO:0000256" key="2">
    <source>
        <dbReference type="ARBA" id="ARBA00022741"/>
    </source>
</evidence>
<dbReference type="PANTHER" id="PTHR45772">
    <property type="entry name" value="CONSERVED COMPONENT OF ABC TRANSPORTER FOR NATURAL AMINO ACIDS-RELATED"/>
    <property type="match status" value="1"/>
</dbReference>
<dbReference type="PANTHER" id="PTHR45772:SF4">
    <property type="entry name" value="ABC TRANSPORTER ATP-BINDING PROTEIN"/>
    <property type="match status" value="1"/>
</dbReference>
<comment type="caution">
    <text evidence="5">The sequence shown here is derived from an EMBL/GenBank/DDBJ whole genome shotgun (WGS) entry which is preliminary data.</text>
</comment>
<dbReference type="EMBL" id="BAABIC010000006">
    <property type="protein sequence ID" value="GAA4687273.1"/>
    <property type="molecule type" value="Genomic_DNA"/>
</dbReference>
<dbReference type="Pfam" id="PF12399">
    <property type="entry name" value="BCA_ABC_TP_C"/>
    <property type="match status" value="1"/>
</dbReference>
<dbReference type="InterPro" id="IPR051120">
    <property type="entry name" value="ABC_AA/LPS_Transport"/>
</dbReference>
<dbReference type="InterPro" id="IPR003593">
    <property type="entry name" value="AAA+_ATPase"/>
</dbReference>
<dbReference type="RefSeq" id="WP_425569579.1">
    <property type="nucleotide sequence ID" value="NZ_BAABIC010000006.1"/>
</dbReference>
<dbReference type="InterPro" id="IPR003439">
    <property type="entry name" value="ABC_transporter-like_ATP-bd"/>
</dbReference>
<keyword evidence="6" id="KW-1185">Reference proteome</keyword>
<evidence type="ECO:0000259" key="4">
    <source>
        <dbReference type="PROSITE" id="PS50893"/>
    </source>
</evidence>
<accession>A0ABP8WGN3</accession>
<feature type="domain" description="ABC transporter" evidence="4">
    <location>
        <begin position="23"/>
        <end position="269"/>
    </location>
</feature>
<dbReference type="Gene3D" id="3.40.50.300">
    <property type="entry name" value="P-loop containing nucleotide triphosphate hydrolases"/>
    <property type="match status" value="1"/>
</dbReference>
<reference evidence="6" key="1">
    <citation type="journal article" date="2019" name="Int. J. Syst. Evol. Microbiol.">
        <title>The Global Catalogue of Microorganisms (GCM) 10K type strain sequencing project: providing services to taxonomists for standard genome sequencing and annotation.</title>
        <authorList>
            <consortium name="The Broad Institute Genomics Platform"/>
            <consortium name="The Broad Institute Genome Sequencing Center for Infectious Disease"/>
            <person name="Wu L."/>
            <person name="Ma J."/>
        </authorList>
    </citation>
    <scope>NUCLEOTIDE SEQUENCE [LARGE SCALE GENOMIC DNA]</scope>
    <source>
        <strain evidence="6">JCM 18055</strain>
    </source>
</reference>
<evidence type="ECO:0000256" key="1">
    <source>
        <dbReference type="ARBA" id="ARBA00022448"/>
    </source>
</evidence>
<dbReference type="InterPro" id="IPR032823">
    <property type="entry name" value="BCA_ABC_TP_C"/>
</dbReference>
<evidence type="ECO:0000313" key="6">
    <source>
        <dbReference type="Proteomes" id="UP001500325"/>
    </source>
</evidence>
<evidence type="ECO:0000256" key="3">
    <source>
        <dbReference type="ARBA" id="ARBA00022840"/>
    </source>
</evidence>
<dbReference type="GO" id="GO:0005524">
    <property type="term" value="F:ATP binding"/>
    <property type="evidence" value="ECO:0007669"/>
    <property type="project" value="UniProtKB-KW"/>
</dbReference>